<accession>A0A7S2N0J5</accession>
<dbReference type="EMBL" id="HBGV01017201">
    <property type="protein sequence ID" value="CAD9512745.1"/>
    <property type="molecule type" value="Transcribed_RNA"/>
</dbReference>
<gene>
    <name evidence="1" type="ORF">HTAM1171_LOCUS10587</name>
</gene>
<dbReference type="AlphaFoldDB" id="A0A7S2N0J5"/>
<sequence>MIILSPTAVPEDVMSEMEALGEPDVLIVPNTYHRTDAAVFKARYPKCKVASPPRWIKEGVNEVVEVDMDARELTNRHDGSVRVVQIGGLSETGDDDFEFAYEFKCADGKWAYAVTDTLFNFPEKGFMNWVFGSRGILQPDGSCTPRVGRISKWFMHSTTNCSKFYREMAKREDVCMILMAHGDIATENIQTAFNSIADDLS</sequence>
<protein>
    <submittedName>
        <fullName evidence="1">Uncharacterized protein</fullName>
    </submittedName>
</protein>
<proteinExistence type="predicted"/>
<evidence type="ECO:0000313" key="1">
    <source>
        <dbReference type="EMBL" id="CAD9512745.1"/>
    </source>
</evidence>
<reference evidence="1" key="1">
    <citation type="submission" date="2021-01" db="EMBL/GenBank/DDBJ databases">
        <authorList>
            <person name="Corre E."/>
            <person name="Pelletier E."/>
            <person name="Niang G."/>
            <person name="Scheremetjew M."/>
            <person name="Finn R."/>
            <person name="Kale V."/>
            <person name="Holt S."/>
            <person name="Cochrane G."/>
            <person name="Meng A."/>
            <person name="Brown T."/>
            <person name="Cohen L."/>
        </authorList>
    </citation>
    <scope>NUCLEOTIDE SEQUENCE</scope>
    <source>
        <strain evidence="1">CCMP826</strain>
    </source>
</reference>
<name>A0A7S2N0J5_9STRA</name>
<organism evidence="1">
    <name type="scientific">Helicotheca tamesis</name>
    <dbReference type="NCBI Taxonomy" id="374047"/>
    <lineage>
        <taxon>Eukaryota</taxon>
        <taxon>Sar</taxon>
        <taxon>Stramenopiles</taxon>
        <taxon>Ochrophyta</taxon>
        <taxon>Bacillariophyta</taxon>
        <taxon>Mediophyceae</taxon>
        <taxon>Lithodesmiophycidae</taxon>
        <taxon>Lithodesmiales</taxon>
        <taxon>Lithodesmiaceae</taxon>
        <taxon>Helicotheca</taxon>
    </lineage>
</organism>